<accession>A0A150X1H3</accession>
<feature type="transmembrane region" description="Helical" evidence="2">
    <location>
        <begin position="176"/>
        <end position="193"/>
    </location>
</feature>
<evidence type="ECO:0000256" key="2">
    <source>
        <dbReference type="SAM" id="Phobius"/>
    </source>
</evidence>
<sequence length="372" mass="41049">MDPALQKTFTFLSFILLGFLLKSKFNSKEQVNGIKSFILTIALPSTIFVALMGVEMSASMLVFPILALAFNFVIYFITPPLLKVVGVDNDSAKGRTLRLLLPSLAPGLSCFPFILEYLGEKSLADAALADVGNKFFVLIFLYVMAMNMFYSIHLLAKTSSKGKIKELLMSLVREPINLVIIIAMALLSLGFNFDSLPVFIGDTFSRLSLIMTPLVLFFIGLAVKLKKESLWAILNILLLRAGVTLLISTGLVLLLEVQDTSTILLMMVFPLSSCSFWPFAHLSVFSKREKNSSKTFDTEYAILVLALSLPISTLMILGILSSGEFFARPEVSATSGCILLGTVALVQLVRKLSSSRFNWQVEENKKLIEQAE</sequence>
<feature type="transmembrane region" description="Helical" evidence="2">
    <location>
        <begin position="60"/>
        <end position="78"/>
    </location>
</feature>
<dbReference type="AlphaFoldDB" id="A0A150X1H3"/>
<feature type="transmembrane region" description="Helical" evidence="2">
    <location>
        <begin position="230"/>
        <end position="255"/>
    </location>
</feature>
<dbReference type="OrthoDB" id="1490711at2"/>
<keyword evidence="2" id="KW-1133">Transmembrane helix</keyword>
<feature type="transmembrane region" description="Helical" evidence="2">
    <location>
        <begin position="300"/>
        <end position="319"/>
    </location>
</feature>
<feature type="transmembrane region" description="Helical" evidence="2">
    <location>
        <begin position="261"/>
        <end position="280"/>
    </location>
</feature>
<evidence type="ECO:0000313" key="4">
    <source>
        <dbReference type="Proteomes" id="UP000075606"/>
    </source>
</evidence>
<organism evidence="3 4">
    <name type="scientific">Roseivirga spongicola</name>
    <dbReference type="NCBI Taxonomy" id="333140"/>
    <lineage>
        <taxon>Bacteria</taxon>
        <taxon>Pseudomonadati</taxon>
        <taxon>Bacteroidota</taxon>
        <taxon>Cytophagia</taxon>
        <taxon>Cytophagales</taxon>
        <taxon>Roseivirgaceae</taxon>
        <taxon>Roseivirga</taxon>
    </lineage>
</organism>
<name>A0A150X1H3_9BACT</name>
<feature type="transmembrane region" description="Helical" evidence="2">
    <location>
        <begin position="331"/>
        <end position="349"/>
    </location>
</feature>
<keyword evidence="2" id="KW-0812">Transmembrane</keyword>
<dbReference type="RefSeq" id="WP_068224448.1">
    <property type="nucleotide sequence ID" value="NZ_CP139724.1"/>
</dbReference>
<dbReference type="PANTHER" id="PTHR36838">
    <property type="entry name" value="AUXIN EFFLUX CARRIER FAMILY PROTEIN"/>
    <property type="match status" value="1"/>
</dbReference>
<feature type="transmembrane region" description="Helical" evidence="2">
    <location>
        <begin position="99"/>
        <end position="115"/>
    </location>
</feature>
<feature type="transmembrane region" description="Helical" evidence="2">
    <location>
        <begin position="205"/>
        <end position="223"/>
    </location>
</feature>
<protein>
    <recommendedName>
        <fullName evidence="5">Permease</fullName>
    </recommendedName>
</protein>
<feature type="transmembrane region" description="Helical" evidence="2">
    <location>
        <begin position="135"/>
        <end position="156"/>
    </location>
</feature>
<comment type="caution">
    <text evidence="3">The sequence shown here is derived from an EMBL/GenBank/DDBJ whole genome shotgun (WGS) entry which is preliminary data.</text>
</comment>
<evidence type="ECO:0000313" key="3">
    <source>
        <dbReference type="EMBL" id="KYG72577.1"/>
    </source>
</evidence>
<keyword evidence="4" id="KW-1185">Reference proteome</keyword>
<dbReference type="Proteomes" id="UP000075606">
    <property type="component" value="Unassembled WGS sequence"/>
</dbReference>
<keyword evidence="2" id="KW-0472">Membrane</keyword>
<proteinExistence type="predicted"/>
<feature type="transmembrane region" description="Helical" evidence="2">
    <location>
        <begin position="37"/>
        <end position="54"/>
    </location>
</feature>
<keyword evidence="1" id="KW-0813">Transport</keyword>
<dbReference type="PANTHER" id="PTHR36838:SF3">
    <property type="entry name" value="TRANSPORTER AUXIN EFFLUX CARRIER EC FAMILY"/>
    <property type="match status" value="1"/>
</dbReference>
<reference evidence="3 4" key="1">
    <citation type="submission" date="2016-01" db="EMBL/GenBank/DDBJ databases">
        <title>Genome sequencing of Roseivirga spongicola UST030701-084.</title>
        <authorList>
            <person name="Selvaratnam C."/>
            <person name="Thevarajoo S."/>
            <person name="Goh K.M."/>
            <person name="Ee R."/>
            <person name="Chan K.-G."/>
            <person name="Chong C.S."/>
        </authorList>
    </citation>
    <scope>NUCLEOTIDE SEQUENCE [LARGE SCALE GENOMIC DNA]</scope>
    <source>
        <strain evidence="3 4">UST030701-084</strain>
    </source>
</reference>
<dbReference type="STRING" id="333140.AWW68_16870"/>
<evidence type="ECO:0008006" key="5">
    <source>
        <dbReference type="Google" id="ProtNLM"/>
    </source>
</evidence>
<gene>
    <name evidence="3" type="ORF">AWW68_16870</name>
</gene>
<evidence type="ECO:0000256" key="1">
    <source>
        <dbReference type="ARBA" id="ARBA00022448"/>
    </source>
</evidence>
<dbReference type="EMBL" id="LRPC01000029">
    <property type="protein sequence ID" value="KYG72577.1"/>
    <property type="molecule type" value="Genomic_DNA"/>
</dbReference>
<feature type="transmembrane region" description="Helical" evidence="2">
    <location>
        <begin position="6"/>
        <end position="25"/>
    </location>
</feature>